<name>A0A564YGG7_HYMDI</name>
<protein>
    <submittedName>
        <fullName evidence="1">Uncharacterized protein</fullName>
    </submittedName>
</protein>
<feature type="non-terminal residue" evidence="1">
    <location>
        <position position="1"/>
    </location>
</feature>
<keyword evidence="2" id="KW-1185">Reference proteome</keyword>
<gene>
    <name evidence="1" type="ORF">WMSIL1_LOCUS6184</name>
</gene>
<evidence type="ECO:0000313" key="2">
    <source>
        <dbReference type="Proteomes" id="UP000321570"/>
    </source>
</evidence>
<proteinExistence type="predicted"/>
<accession>A0A564YGG7</accession>
<reference evidence="1 2" key="1">
    <citation type="submission" date="2019-07" db="EMBL/GenBank/DDBJ databases">
        <authorList>
            <person name="Jastrzebski P J."/>
            <person name="Paukszto L."/>
            <person name="Jastrzebski P J."/>
        </authorList>
    </citation>
    <scope>NUCLEOTIDE SEQUENCE [LARGE SCALE GENOMIC DNA]</scope>
    <source>
        <strain evidence="1 2">WMS-il1</strain>
    </source>
</reference>
<sequence length="151" mass="17716">FVSRNVTQFSSIRFEDFGRNLIIHLLHILSNLESLIWQLVDNAKRQLPLSQGKETMGTVLKSLQFRNRTTPHVGVKTGCVITKISLPGTYPYLTNRKRIQQRFIRTHVTSPLSWHFETSETQYNHRPDHYSGPSRWIPLSNAWIDNFRREV</sequence>
<organism evidence="1 2">
    <name type="scientific">Hymenolepis diminuta</name>
    <name type="common">Rat tapeworm</name>
    <dbReference type="NCBI Taxonomy" id="6216"/>
    <lineage>
        <taxon>Eukaryota</taxon>
        <taxon>Metazoa</taxon>
        <taxon>Spiralia</taxon>
        <taxon>Lophotrochozoa</taxon>
        <taxon>Platyhelminthes</taxon>
        <taxon>Cestoda</taxon>
        <taxon>Eucestoda</taxon>
        <taxon>Cyclophyllidea</taxon>
        <taxon>Hymenolepididae</taxon>
        <taxon>Hymenolepis</taxon>
    </lineage>
</organism>
<dbReference type="EMBL" id="CABIJS010000221">
    <property type="protein sequence ID" value="VUZ46377.1"/>
    <property type="molecule type" value="Genomic_DNA"/>
</dbReference>
<dbReference type="AlphaFoldDB" id="A0A564YGG7"/>
<evidence type="ECO:0000313" key="1">
    <source>
        <dbReference type="EMBL" id="VUZ46377.1"/>
    </source>
</evidence>
<dbReference type="Proteomes" id="UP000321570">
    <property type="component" value="Unassembled WGS sequence"/>
</dbReference>